<dbReference type="GO" id="GO:0005737">
    <property type="term" value="C:cytoplasm"/>
    <property type="evidence" value="ECO:0000318"/>
    <property type="project" value="GO_Central"/>
</dbReference>
<evidence type="ECO:0000256" key="1">
    <source>
        <dbReference type="ARBA" id="ARBA00008270"/>
    </source>
</evidence>
<dbReference type="PANTHER" id="PTHR13774">
    <property type="entry name" value="PHENAZINE BIOSYNTHESIS PROTEIN"/>
    <property type="match status" value="1"/>
</dbReference>
<dbReference type="FunCoup" id="F6XWU5">
    <property type="interactions" value="7"/>
</dbReference>
<keyword evidence="2" id="KW-0413">Isomerase</keyword>
<reference evidence="4" key="3">
    <citation type="submission" date="2025-08" db="UniProtKB">
        <authorList>
            <consortium name="Ensembl"/>
        </authorList>
    </citation>
    <scope>IDENTIFICATION</scope>
</reference>
<accession>F6XWU5</accession>
<dbReference type="OrthoDB" id="75169at2759"/>
<feature type="active site" evidence="3">
    <location>
        <position position="47"/>
    </location>
</feature>
<dbReference type="GO" id="GO:0016853">
    <property type="term" value="F:isomerase activity"/>
    <property type="evidence" value="ECO:0000318"/>
    <property type="project" value="GO_Central"/>
</dbReference>
<dbReference type="SUPFAM" id="SSF54506">
    <property type="entry name" value="Diaminopimelate epimerase-like"/>
    <property type="match status" value="1"/>
</dbReference>
<reference evidence="5" key="1">
    <citation type="journal article" date="2002" name="Science">
        <title>The draft genome of Ciona intestinalis: insights into chordate and vertebrate origins.</title>
        <authorList>
            <person name="Dehal P."/>
            <person name="Satou Y."/>
            <person name="Campbell R.K."/>
            <person name="Chapman J."/>
            <person name="Degnan B."/>
            <person name="De Tomaso A."/>
            <person name="Davidson B."/>
            <person name="Di Gregorio A."/>
            <person name="Gelpke M."/>
            <person name="Goodstein D.M."/>
            <person name="Harafuji N."/>
            <person name="Hastings K.E."/>
            <person name="Ho I."/>
            <person name="Hotta K."/>
            <person name="Huang W."/>
            <person name="Kawashima T."/>
            <person name="Lemaire P."/>
            <person name="Martinez D."/>
            <person name="Meinertzhagen I.A."/>
            <person name="Necula S."/>
            <person name="Nonaka M."/>
            <person name="Putnam N."/>
            <person name="Rash S."/>
            <person name="Saiga H."/>
            <person name="Satake M."/>
            <person name="Terry A."/>
            <person name="Yamada L."/>
            <person name="Wang H.G."/>
            <person name="Awazu S."/>
            <person name="Azumi K."/>
            <person name="Boore J."/>
            <person name="Branno M."/>
            <person name="Chin-Bow S."/>
            <person name="DeSantis R."/>
            <person name="Doyle S."/>
            <person name="Francino P."/>
            <person name="Keys D.N."/>
            <person name="Haga S."/>
            <person name="Hayashi H."/>
            <person name="Hino K."/>
            <person name="Imai K.S."/>
            <person name="Inaba K."/>
            <person name="Kano S."/>
            <person name="Kobayashi K."/>
            <person name="Kobayashi M."/>
            <person name="Lee B.I."/>
            <person name="Makabe K.W."/>
            <person name="Manohar C."/>
            <person name="Matassi G."/>
            <person name="Medina M."/>
            <person name="Mochizuki Y."/>
            <person name="Mount S."/>
            <person name="Morishita T."/>
            <person name="Miura S."/>
            <person name="Nakayama A."/>
            <person name="Nishizaka S."/>
            <person name="Nomoto H."/>
            <person name="Ohta F."/>
            <person name="Oishi K."/>
            <person name="Rigoutsos I."/>
            <person name="Sano M."/>
            <person name="Sasaki A."/>
            <person name="Sasakura Y."/>
            <person name="Shoguchi E."/>
            <person name="Shin-i T."/>
            <person name="Spagnuolo A."/>
            <person name="Stainier D."/>
            <person name="Suzuki M.M."/>
            <person name="Tassy O."/>
            <person name="Takatori N."/>
            <person name="Tokuoka M."/>
            <person name="Yagi K."/>
            <person name="Yoshizaki F."/>
            <person name="Wada S."/>
            <person name="Zhang C."/>
            <person name="Hyatt P.D."/>
            <person name="Larimer F."/>
            <person name="Detter C."/>
            <person name="Doggett N."/>
            <person name="Glavina T."/>
            <person name="Hawkins T."/>
            <person name="Richardson P."/>
            <person name="Lucas S."/>
            <person name="Kohara Y."/>
            <person name="Levine M."/>
            <person name="Satoh N."/>
            <person name="Rokhsar D.S."/>
        </authorList>
    </citation>
    <scope>NUCLEOTIDE SEQUENCE [LARGE SCALE GENOMIC DNA]</scope>
</reference>
<comment type="similarity">
    <text evidence="1">Belongs to the PhzF family.</text>
</comment>
<organism evidence="4 5">
    <name type="scientific">Ciona intestinalis</name>
    <name type="common">Transparent sea squirt</name>
    <name type="synonym">Ascidia intestinalis</name>
    <dbReference type="NCBI Taxonomy" id="7719"/>
    <lineage>
        <taxon>Eukaryota</taxon>
        <taxon>Metazoa</taxon>
        <taxon>Chordata</taxon>
        <taxon>Tunicata</taxon>
        <taxon>Ascidiacea</taxon>
        <taxon>Phlebobranchia</taxon>
        <taxon>Cionidae</taxon>
        <taxon>Ciona</taxon>
    </lineage>
</organism>
<dbReference type="Proteomes" id="UP000008144">
    <property type="component" value="Chromosome 8"/>
</dbReference>
<dbReference type="OMA" id="MDFPAKQ"/>
<dbReference type="InParanoid" id="F6XWU5"/>
<dbReference type="Gene3D" id="3.10.310.10">
    <property type="entry name" value="Diaminopimelate Epimerase, Chain A, domain 1"/>
    <property type="match status" value="2"/>
</dbReference>
<evidence type="ECO:0000256" key="3">
    <source>
        <dbReference type="PIRSR" id="PIRSR016184-1"/>
    </source>
</evidence>
<proteinExistence type="inferred from homology"/>
<dbReference type="KEGG" id="cin:100180223"/>
<accession>A0A1W2WFL0</accession>
<dbReference type="InterPro" id="IPR003719">
    <property type="entry name" value="Phenazine_PhzF-like"/>
</dbReference>
<dbReference type="STRING" id="7719.ENSCINP00000003373"/>
<evidence type="ECO:0000256" key="2">
    <source>
        <dbReference type="ARBA" id="ARBA00023235"/>
    </source>
</evidence>
<dbReference type="PIRSF" id="PIRSF016184">
    <property type="entry name" value="PhzC_PhzF"/>
    <property type="match status" value="1"/>
</dbReference>
<dbReference type="HOGENOM" id="CLU_048756_2_0_1"/>
<keyword evidence="5" id="KW-1185">Reference proteome</keyword>
<reference evidence="4" key="2">
    <citation type="journal article" date="2008" name="Genome Biol.">
        <title>Improved genome assembly and evidence-based global gene model set for the chordate Ciona intestinalis: new insight into intron and operon populations.</title>
        <authorList>
            <person name="Satou Y."/>
            <person name="Mineta K."/>
            <person name="Ogasawara M."/>
            <person name="Sasakura Y."/>
            <person name="Shoguchi E."/>
            <person name="Ueno K."/>
            <person name="Yamada L."/>
            <person name="Matsumoto J."/>
            <person name="Wasserscheid J."/>
            <person name="Dewar K."/>
            <person name="Wiley G.B."/>
            <person name="Macmil S.L."/>
            <person name="Roe B.A."/>
            <person name="Zeller R.W."/>
            <person name="Hastings K.E."/>
            <person name="Lemaire P."/>
            <person name="Lindquist E."/>
            <person name="Endo T."/>
            <person name="Hotta K."/>
            <person name="Inaba K."/>
        </authorList>
    </citation>
    <scope>NUCLEOTIDE SEQUENCE [LARGE SCALE GENOMIC DNA]</scope>
    <source>
        <strain evidence="4">wild type</strain>
    </source>
</reference>
<dbReference type="PANTHER" id="PTHR13774:SF17">
    <property type="entry name" value="PHENAZINE BIOSYNTHESIS-LIKE DOMAIN-CONTAINING PROTEIN"/>
    <property type="match status" value="1"/>
</dbReference>
<evidence type="ECO:0000313" key="5">
    <source>
        <dbReference type="Proteomes" id="UP000008144"/>
    </source>
</evidence>
<evidence type="ECO:0000313" key="4">
    <source>
        <dbReference type="Ensembl" id="ENSCINP00000003373.3"/>
    </source>
</evidence>
<reference evidence="4" key="4">
    <citation type="submission" date="2025-09" db="UniProtKB">
        <authorList>
            <consortium name="Ensembl"/>
        </authorList>
    </citation>
    <scope>IDENTIFICATION</scope>
</reference>
<gene>
    <name evidence="4" type="primary">LOC100180223</name>
</gene>
<dbReference type="RefSeq" id="XP_002128272.1">
    <property type="nucleotide sequence ID" value="XM_002128236.5"/>
</dbReference>
<dbReference type="GeneTree" id="ENSGT00390000017595"/>
<dbReference type="Ensembl" id="ENSCINT00000003373.3">
    <property type="protein sequence ID" value="ENSCINP00000003373.3"/>
    <property type="gene ID" value="ENSCING00000001668.3"/>
</dbReference>
<dbReference type="EMBL" id="EAAA01002635">
    <property type="status" value="NOT_ANNOTATED_CDS"/>
    <property type="molecule type" value="Genomic_DNA"/>
</dbReference>
<dbReference type="NCBIfam" id="TIGR00654">
    <property type="entry name" value="PhzF_family"/>
    <property type="match status" value="1"/>
</dbReference>
<dbReference type="AlphaFoldDB" id="F6XWU5"/>
<dbReference type="Pfam" id="PF02567">
    <property type="entry name" value="PhzC-PhzF"/>
    <property type="match status" value="1"/>
</dbReference>
<protein>
    <submittedName>
        <fullName evidence="4">Phenazine biosynthesis-like domain-containing protein 1</fullName>
    </submittedName>
</protein>
<dbReference type="GeneID" id="100180223"/>
<sequence length="289" mass="32422">MELPLYMVDAFTDQPFSGNQAAICWIGNRTLSEKRMQDIAAEINLAETAFIWSKSNDYVDEKSFGLRWFTPTNEVALCGHATLAAAATLFHIAENKNDVVTFSTLSGDLFATRQNDKILLDFPLNKPEPFNHLDLSSTIDVTLQTDNVTRIKEILLSKTAKKLLIRMKDDFSLTDLQAIRPNFELMMKSHDGLIFKGIIVTTKGVGEYDFFSRYFAPWNGIPEDHVTGSAHTVLAPYWRDFTGKDVMLGRQCSKRGGDVQVKVRADGRVDIGGNTKIILKGHLCLPEQE</sequence>
<name>F6XWU5_CIOIN</name>